<dbReference type="Proteomes" id="UP000005149">
    <property type="component" value="Unassembled WGS sequence"/>
</dbReference>
<dbReference type="GO" id="GO:0009279">
    <property type="term" value="C:cell outer membrane"/>
    <property type="evidence" value="ECO:0007669"/>
    <property type="project" value="InterPro"/>
</dbReference>
<evidence type="ECO:0000313" key="2">
    <source>
        <dbReference type="Proteomes" id="UP000005149"/>
    </source>
</evidence>
<dbReference type="InterPro" id="IPR030852">
    <property type="entry name" value="RcsF"/>
</dbReference>
<protein>
    <recommendedName>
        <fullName evidence="3">Exopolysaccharide biosynthesis protein</fullName>
    </recommendedName>
</protein>
<gene>
    <name evidence="1" type="ORF">HMPREF1171_02174</name>
</gene>
<dbReference type="Pfam" id="PF16358">
    <property type="entry name" value="RcsF"/>
    <property type="match status" value="1"/>
</dbReference>
<dbReference type="PROSITE" id="PS51257">
    <property type="entry name" value="PROKAR_LIPOPROTEIN"/>
    <property type="match status" value="1"/>
</dbReference>
<dbReference type="GO" id="GO:0035556">
    <property type="term" value="P:intracellular signal transduction"/>
    <property type="evidence" value="ECO:0007669"/>
    <property type="project" value="InterPro"/>
</dbReference>
<reference evidence="1 2" key="1">
    <citation type="submission" date="2012-06" db="EMBL/GenBank/DDBJ databases">
        <title>The Genome Sequence of Aeromonas hydrophila SSU.</title>
        <authorList>
            <consortium name="The Broad Institute Genome Sequencing Platform"/>
            <person name="Earl A."/>
            <person name="Ward D."/>
            <person name="Feldgarden M."/>
            <person name="Gevers D."/>
            <person name="Chopra A."/>
            <person name="Walker B."/>
            <person name="Young S.K."/>
            <person name="Zeng Q."/>
            <person name="Gargeya S."/>
            <person name="Fitzgerald M."/>
            <person name="Haas B."/>
            <person name="Abouelleil A."/>
            <person name="Alvarado L."/>
            <person name="Arachchi H.M."/>
            <person name="Berlin A.M."/>
            <person name="Chapman S.B."/>
            <person name="Goldberg J."/>
            <person name="Griggs A."/>
            <person name="Gujja S."/>
            <person name="Hansen M."/>
            <person name="Howarth C."/>
            <person name="Imamovic A."/>
            <person name="Larimer J."/>
            <person name="McCowan C."/>
            <person name="Montmayeur A."/>
            <person name="Murphy C."/>
            <person name="Neiman D."/>
            <person name="Pearson M."/>
            <person name="Priest M."/>
            <person name="Roberts A."/>
            <person name="Saif S."/>
            <person name="Shea T."/>
            <person name="Sisk P."/>
            <person name="Sykes S."/>
            <person name="Wortman J."/>
            <person name="Nusbaum C."/>
            <person name="Birren B."/>
        </authorList>
    </citation>
    <scope>NUCLEOTIDE SEQUENCE [LARGE SCALE GENOMIC DNA]</scope>
    <source>
        <strain evidence="1 2">SSU</strain>
    </source>
</reference>
<dbReference type="Gene3D" id="3.30.110.70">
    <property type="entry name" value="Hypothetical protein apc22750. Chain B"/>
    <property type="match status" value="1"/>
</dbReference>
<proteinExistence type="predicted"/>
<comment type="caution">
    <text evidence="1">The sequence shown here is derived from an EMBL/GenBank/DDBJ whole genome shotgun (WGS) entry which is preliminary data.</text>
</comment>
<keyword evidence="2" id="KW-1185">Reference proteome</keyword>
<name>K1JMI9_9GAMM</name>
<organism evidence="1 2">
    <name type="scientific">Aeromonas dhakensis</name>
    <dbReference type="NCBI Taxonomy" id="196024"/>
    <lineage>
        <taxon>Bacteria</taxon>
        <taxon>Pseudomonadati</taxon>
        <taxon>Pseudomonadota</taxon>
        <taxon>Gammaproteobacteria</taxon>
        <taxon>Aeromonadales</taxon>
        <taxon>Aeromonadaceae</taxon>
        <taxon>Aeromonas</taxon>
    </lineage>
</organism>
<evidence type="ECO:0000313" key="1">
    <source>
        <dbReference type="EMBL" id="EKB27883.1"/>
    </source>
</evidence>
<dbReference type="PATRIC" id="fig|1073377.4.peg.2224"/>
<evidence type="ECO:0008006" key="3">
    <source>
        <dbReference type="Google" id="ProtNLM"/>
    </source>
</evidence>
<sequence length="141" mass="15662">MERLRLATVLITDTRYETMKRLILMMPLIASGCADFAFNSNLDKENFDEYFKPGSVQIYEQGQLADLNYLYLGTVEGESCQSDAKQPIPNAGEARTLARRRVADMGGNGVTFDKCAEFSDTPGCLKQVICYGQALKVATEK</sequence>
<dbReference type="EMBL" id="AGWR01000016">
    <property type="protein sequence ID" value="EKB27883.1"/>
    <property type="molecule type" value="Genomic_DNA"/>
</dbReference>
<accession>K1JMI9</accession>
<dbReference type="AlphaFoldDB" id="K1JMI9"/>
<dbReference type="HOGENOM" id="CLU_142248_0_0_6"/>